<keyword evidence="3" id="KW-1185">Reference proteome</keyword>
<gene>
    <name evidence="2" type="primary">ANGPT1</name>
    <name evidence="2" type="ORF">L345_07671</name>
</gene>
<organism evidence="2 3">
    <name type="scientific">Ophiophagus hannah</name>
    <name type="common">King cobra</name>
    <name type="synonym">Naja hannah</name>
    <dbReference type="NCBI Taxonomy" id="8665"/>
    <lineage>
        <taxon>Eukaryota</taxon>
        <taxon>Metazoa</taxon>
        <taxon>Chordata</taxon>
        <taxon>Craniata</taxon>
        <taxon>Vertebrata</taxon>
        <taxon>Euteleostomi</taxon>
        <taxon>Lepidosauria</taxon>
        <taxon>Squamata</taxon>
        <taxon>Bifurcata</taxon>
        <taxon>Unidentata</taxon>
        <taxon>Episquamata</taxon>
        <taxon>Toxicofera</taxon>
        <taxon>Serpentes</taxon>
        <taxon>Colubroidea</taxon>
        <taxon>Elapidae</taxon>
        <taxon>Elapinae</taxon>
        <taxon>Ophiophagus</taxon>
    </lineage>
</organism>
<sequence>MTIFFWFVFLASLLKHINCTSPRRAPESNGRRYNRIQHGQCTYTFILPEQDGNCRESSSDQYNTNALQRDAPHIETDFSSQKLQRLEHVMENYTQWLQKRESVPQKSTRVTPNSTGVGLHLETAYLSLVRGGFHVKANARCDPKHLEGNRLSTSHLHKPAVALQGFRQE</sequence>
<evidence type="ECO:0000313" key="3">
    <source>
        <dbReference type="Proteomes" id="UP000018936"/>
    </source>
</evidence>
<dbReference type="EMBL" id="AZIM01001534">
    <property type="protein sequence ID" value="ETE66551.1"/>
    <property type="molecule type" value="Genomic_DNA"/>
</dbReference>
<evidence type="ECO:0000313" key="2">
    <source>
        <dbReference type="EMBL" id="ETE66551.1"/>
    </source>
</evidence>
<evidence type="ECO:0000256" key="1">
    <source>
        <dbReference type="SAM" id="SignalP"/>
    </source>
</evidence>
<comment type="caution">
    <text evidence="2">The sequence shown here is derived from an EMBL/GenBank/DDBJ whole genome shotgun (WGS) entry which is preliminary data.</text>
</comment>
<feature type="non-terminal residue" evidence="2">
    <location>
        <position position="1"/>
    </location>
</feature>
<dbReference type="Proteomes" id="UP000018936">
    <property type="component" value="Unassembled WGS sequence"/>
</dbReference>
<accession>V8NX91</accession>
<keyword evidence="1" id="KW-0732">Signal</keyword>
<feature type="signal peptide" evidence="1">
    <location>
        <begin position="1"/>
        <end position="19"/>
    </location>
</feature>
<dbReference type="AlphaFoldDB" id="V8NX91"/>
<name>V8NX91_OPHHA</name>
<proteinExistence type="predicted"/>
<dbReference type="OrthoDB" id="7735366at2759"/>
<reference evidence="2 3" key="1">
    <citation type="journal article" date="2013" name="Proc. Natl. Acad. Sci. U.S.A.">
        <title>The king cobra genome reveals dynamic gene evolution and adaptation in the snake venom system.</title>
        <authorList>
            <person name="Vonk F.J."/>
            <person name="Casewell N.R."/>
            <person name="Henkel C.V."/>
            <person name="Heimberg A.M."/>
            <person name="Jansen H.J."/>
            <person name="McCleary R.J."/>
            <person name="Kerkkamp H.M."/>
            <person name="Vos R.A."/>
            <person name="Guerreiro I."/>
            <person name="Calvete J.J."/>
            <person name="Wuster W."/>
            <person name="Woods A.E."/>
            <person name="Logan J.M."/>
            <person name="Harrison R.A."/>
            <person name="Castoe T.A."/>
            <person name="de Koning A.P."/>
            <person name="Pollock D.D."/>
            <person name="Yandell M."/>
            <person name="Calderon D."/>
            <person name="Renjifo C."/>
            <person name="Currier R.B."/>
            <person name="Salgado D."/>
            <person name="Pla D."/>
            <person name="Sanz L."/>
            <person name="Hyder A.S."/>
            <person name="Ribeiro J.M."/>
            <person name="Arntzen J.W."/>
            <person name="van den Thillart G.E."/>
            <person name="Boetzer M."/>
            <person name="Pirovano W."/>
            <person name="Dirks R.P."/>
            <person name="Spaink H.P."/>
            <person name="Duboule D."/>
            <person name="McGlinn E."/>
            <person name="Kini R.M."/>
            <person name="Richardson M.K."/>
        </authorList>
    </citation>
    <scope>NUCLEOTIDE SEQUENCE</scope>
    <source>
        <tissue evidence="2">Blood</tissue>
    </source>
</reference>
<protein>
    <submittedName>
        <fullName evidence="2">Angiopoietin-1</fullName>
    </submittedName>
</protein>
<feature type="chain" id="PRO_5004771230" evidence="1">
    <location>
        <begin position="20"/>
        <end position="169"/>
    </location>
</feature>